<sequence>MQAREIMILDRWIDVWNECINTQKVENTAFTSNWRKEIISANGGSILFCNWRWRMGSEAMQVTKVYCPLLKAVEKHIGKEEYKKHFSDFITQVFWKRSALSDPLAAQQQIKLAHDYTFLLNNVHHQKDLLFSYNIAVDRSDEMKRILGNLLQVLV</sequence>
<dbReference type="AlphaFoldDB" id="A0A9Q0QPN5"/>
<dbReference type="PANTHER" id="PTHR35763">
    <property type="entry name" value="COMPLEX 1 LYR-LIKE PROTEIN"/>
    <property type="match status" value="1"/>
</dbReference>
<gene>
    <name evidence="1" type="ORF">NE237_019109</name>
</gene>
<organism evidence="1 2">
    <name type="scientific">Protea cynaroides</name>
    <dbReference type="NCBI Taxonomy" id="273540"/>
    <lineage>
        <taxon>Eukaryota</taxon>
        <taxon>Viridiplantae</taxon>
        <taxon>Streptophyta</taxon>
        <taxon>Embryophyta</taxon>
        <taxon>Tracheophyta</taxon>
        <taxon>Spermatophyta</taxon>
        <taxon>Magnoliopsida</taxon>
        <taxon>Proteales</taxon>
        <taxon>Proteaceae</taxon>
        <taxon>Protea</taxon>
    </lineage>
</organism>
<evidence type="ECO:0000313" key="1">
    <source>
        <dbReference type="EMBL" id="KAJ4967260.1"/>
    </source>
</evidence>
<proteinExistence type="predicted"/>
<keyword evidence="2" id="KW-1185">Reference proteome</keyword>
<dbReference type="OrthoDB" id="549775at2759"/>
<dbReference type="EMBL" id="JAMYWD010000007">
    <property type="protein sequence ID" value="KAJ4967260.1"/>
    <property type="molecule type" value="Genomic_DNA"/>
</dbReference>
<name>A0A9Q0QPN5_9MAGN</name>
<protein>
    <submittedName>
        <fullName evidence="1">Uncharacterized protein</fullName>
    </submittedName>
</protein>
<comment type="caution">
    <text evidence="1">The sequence shown here is derived from an EMBL/GenBank/DDBJ whole genome shotgun (WGS) entry which is preliminary data.</text>
</comment>
<accession>A0A9Q0QPN5</accession>
<reference evidence="1" key="1">
    <citation type="journal article" date="2023" name="Plant J.">
        <title>The genome of the king protea, Protea cynaroides.</title>
        <authorList>
            <person name="Chang J."/>
            <person name="Duong T.A."/>
            <person name="Schoeman C."/>
            <person name="Ma X."/>
            <person name="Roodt D."/>
            <person name="Barker N."/>
            <person name="Li Z."/>
            <person name="Van de Peer Y."/>
            <person name="Mizrachi E."/>
        </authorList>
    </citation>
    <scope>NUCLEOTIDE SEQUENCE</scope>
    <source>
        <tissue evidence="1">Young leaves</tissue>
    </source>
</reference>
<dbReference type="PANTHER" id="PTHR35763:SF1">
    <property type="entry name" value="OS11G0133900 PROTEIN"/>
    <property type="match status" value="1"/>
</dbReference>
<dbReference type="Proteomes" id="UP001141806">
    <property type="component" value="Unassembled WGS sequence"/>
</dbReference>
<evidence type="ECO:0000313" key="2">
    <source>
        <dbReference type="Proteomes" id="UP001141806"/>
    </source>
</evidence>